<dbReference type="Pfam" id="PF00800">
    <property type="entry name" value="PDT"/>
    <property type="match status" value="1"/>
</dbReference>
<evidence type="ECO:0000313" key="3">
    <source>
        <dbReference type="Proteomes" id="UP000695264"/>
    </source>
</evidence>
<dbReference type="RefSeq" id="WP_168101717.1">
    <property type="nucleotide sequence ID" value="NZ_JAATEN010000007.1"/>
</dbReference>
<protein>
    <recommendedName>
        <fullName evidence="1">Prephenate dehydratase domain-containing protein</fullName>
    </recommendedName>
</protein>
<dbReference type="Proteomes" id="UP000695264">
    <property type="component" value="Unassembled WGS sequence"/>
</dbReference>
<sequence length="201" mass="21438">MMQTAGWIDTALSTGPSVDTIGTLGPAGTSSEQAALYLWADHGRGGPPGIRLYDTYEQAGAALHEGAVSHVVVANAYASVHSFYMDPTLRFAGAFLFDTPHYGIAVLPGHRVPRAARIATHPAPVPLVAELLPEEYSVAEIRYATSTSAAAGQVRRREIDLALTTLPAAKAHALEFISRTRPIRMLWSVFTRADADPGTDS</sequence>
<evidence type="ECO:0000259" key="1">
    <source>
        <dbReference type="Pfam" id="PF00800"/>
    </source>
</evidence>
<keyword evidence="3" id="KW-1185">Reference proteome</keyword>
<comment type="caution">
    <text evidence="2">The sequence shown here is derived from an EMBL/GenBank/DDBJ whole genome shotgun (WGS) entry which is preliminary data.</text>
</comment>
<organism evidence="2 3">
    <name type="scientific">Streptomyces zingiberis</name>
    <dbReference type="NCBI Taxonomy" id="2053010"/>
    <lineage>
        <taxon>Bacteria</taxon>
        <taxon>Bacillati</taxon>
        <taxon>Actinomycetota</taxon>
        <taxon>Actinomycetes</taxon>
        <taxon>Kitasatosporales</taxon>
        <taxon>Streptomycetaceae</taxon>
        <taxon>Streptomyces</taxon>
    </lineage>
</organism>
<gene>
    <name evidence="2" type="ORF">HCK00_11310</name>
</gene>
<accession>A0ABX1BZH6</accession>
<reference evidence="2 3" key="1">
    <citation type="submission" date="2020-03" db="EMBL/GenBank/DDBJ databases">
        <title>WGS of actinomycetes isolated from Thailand.</title>
        <authorList>
            <person name="Thawai C."/>
        </authorList>
    </citation>
    <scope>NUCLEOTIDE SEQUENCE [LARGE SCALE GENOMIC DNA]</scope>
    <source>
        <strain evidence="2 3">PLAI 1-29</strain>
    </source>
</reference>
<dbReference type="SUPFAM" id="SSF53850">
    <property type="entry name" value="Periplasmic binding protein-like II"/>
    <property type="match status" value="1"/>
</dbReference>
<dbReference type="InterPro" id="IPR001086">
    <property type="entry name" value="Preph_deHydtase"/>
</dbReference>
<name>A0ABX1BZH6_9ACTN</name>
<dbReference type="EMBL" id="JAATEN010000007">
    <property type="protein sequence ID" value="NJQ01102.1"/>
    <property type="molecule type" value="Genomic_DNA"/>
</dbReference>
<evidence type="ECO:0000313" key="2">
    <source>
        <dbReference type="EMBL" id="NJQ01102.1"/>
    </source>
</evidence>
<proteinExistence type="predicted"/>
<feature type="domain" description="Prephenate dehydratase" evidence="1">
    <location>
        <begin position="21"/>
        <end position="178"/>
    </location>
</feature>